<comment type="domain">
    <text evidence="11">The histidine box domains are involved in binding the catalytic metal ions.</text>
</comment>
<proteinExistence type="inferred from homology"/>
<evidence type="ECO:0000256" key="11">
    <source>
        <dbReference type="RuleBase" id="RU000581"/>
    </source>
</evidence>
<keyword evidence="6" id="KW-1133">Transmembrane helix</keyword>
<reference evidence="12" key="1">
    <citation type="submission" date="2020-11" db="EMBL/GenBank/DDBJ databases">
        <authorList>
            <person name="Tran Van P."/>
        </authorList>
    </citation>
    <scope>NUCLEOTIDE SEQUENCE</scope>
</reference>
<dbReference type="GO" id="GO:0005506">
    <property type="term" value="F:iron ion binding"/>
    <property type="evidence" value="ECO:0007669"/>
    <property type="project" value="TreeGrafter"/>
</dbReference>
<sequence length="228" mass="26525">MPFVLGVVSLLGVTAGAHRLWAHHTYSAAWPLRLFLVICHTVVGQESIYDWVLDHRIHHKYFGTDEDPYNYKRGIYYAHFVSKVETAHPRREEHEKEIDMSDLESDSIVMFQKRFYWLLMPVLCLLLPINAPVEYWGETIFNSFFVVGVLRYCVTLHLAWLVDSAVVVWGIDPEDKTTADSNLVFILTKSFWPFYHYLLPWDFNSGEYGSYEDGFSTAMIKVCSSTRP</sequence>
<dbReference type="InterPro" id="IPR015876">
    <property type="entry name" value="Acyl-CoA_DS"/>
</dbReference>
<keyword evidence="5" id="KW-0276">Fatty acid metabolism</keyword>
<gene>
    <name evidence="12" type="ORF">TSIB3V08_LOCUS11649</name>
</gene>
<keyword evidence="10 11" id="KW-0275">Fatty acid biosynthesis</keyword>
<comment type="cofactor">
    <cofactor evidence="11">
        <name>Fe(2+)</name>
        <dbReference type="ChEBI" id="CHEBI:29033"/>
    </cofactor>
</comment>
<evidence type="ECO:0000313" key="12">
    <source>
        <dbReference type="EMBL" id="CAD7267644.1"/>
    </source>
</evidence>
<dbReference type="EMBL" id="OC009849">
    <property type="protein sequence ID" value="CAD7267644.1"/>
    <property type="molecule type" value="Genomic_DNA"/>
</dbReference>
<dbReference type="GO" id="GO:0004768">
    <property type="term" value="F:stearoyl-CoA 9-desaturase activity"/>
    <property type="evidence" value="ECO:0007669"/>
    <property type="project" value="TreeGrafter"/>
</dbReference>
<organism evidence="12">
    <name type="scientific">Timema shepardi</name>
    <name type="common">Walking stick</name>
    <dbReference type="NCBI Taxonomy" id="629360"/>
    <lineage>
        <taxon>Eukaryota</taxon>
        <taxon>Metazoa</taxon>
        <taxon>Ecdysozoa</taxon>
        <taxon>Arthropoda</taxon>
        <taxon>Hexapoda</taxon>
        <taxon>Insecta</taxon>
        <taxon>Pterygota</taxon>
        <taxon>Neoptera</taxon>
        <taxon>Polyneoptera</taxon>
        <taxon>Phasmatodea</taxon>
        <taxon>Timematodea</taxon>
        <taxon>Timematoidea</taxon>
        <taxon>Timematidae</taxon>
        <taxon>Timema</taxon>
    </lineage>
</organism>
<evidence type="ECO:0000256" key="3">
    <source>
        <dbReference type="ARBA" id="ARBA00022516"/>
    </source>
</evidence>
<protein>
    <submittedName>
        <fullName evidence="12">Uncharacterized protein</fullName>
    </submittedName>
</protein>
<evidence type="ECO:0000256" key="7">
    <source>
        <dbReference type="ARBA" id="ARBA00023002"/>
    </source>
</evidence>
<dbReference type="AlphaFoldDB" id="A0A7R9B7T9"/>
<keyword evidence="4 11" id="KW-0812">Transmembrane</keyword>
<name>A0A7R9B7T9_TIMSH</name>
<keyword evidence="7 11" id="KW-0560">Oxidoreductase</keyword>
<keyword evidence="8" id="KW-0443">Lipid metabolism</keyword>
<accession>A0A7R9B7T9</accession>
<keyword evidence="9" id="KW-0472">Membrane</keyword>
<evidence type="ECO:0000256" key="9">
    <source>
        <dbReference type="ARBA" id="ARBA00023136"/>
    </source>
</evidence>
<evidence type="ECO:0000256" key="2">
    <source>
        <dbReference type="ARBA" id="ARBA00009295"/>
    </source>
</evidence>
<evidence type="ECO:0000256" key="10">
    <source>
        <dbReference type="ARBA" id="ARBA00023160"/>
    </source>
</evidence>
<dbReference type="PRINTS" id="PR00075">
    <property type="entry name" value="FACDDSATRASE"/>
</dbReference>
<dbReference type="GO" id="GO:0006636">
    <property type="term" value="P:unsaturated fatty acid biosynthetic process"/>
    <property type="evidence" value="ECO:0007669"/>
    <property type="project" value="TreeGrafter"/>
</dbReference>
<dbReference type="CDD" id="cd03505">
    <property type="entry name" value="Delta9-FADS-like"/>
    <property type="match status" value="1"/>
</dbReference>
<dbReference type="PANTHER" id="PTHR11351">
    <property type="entry name" value="ACYL-COA DESATURASE"/>
    <property type="match status" value="1"/>
</dbReference>
<dbReference type="GO" id="GO:0005789">
    <property type="term" value="C:endoplasmic reticulum membrane"/>
    <property type="evidence" value="ECO:0007669"/>
    <property type="project" value="TreeGrafter"/>
</dbReference>
<evidence type="ECO:0000256" key="4">
    <source>
        <dbReference type="ARBA" id="ARBA00022692"/>
    </source>
</evidence>
<evidence type="ECO:0000256" key="8">
    <source>
        <dbReference type="ARBA" id="ARBA00023098"/>
    </source>
</evidence>
<comment type="subcellular location">
    <subcellularLocation>
        <location evidence="1">Membrane</location>
        <topology evidence="1">Multi-pass membrane protein</topology>
    </subcellularLocation>
</comment>
<evidence type="ECO:0000256" key="6">
    <source>
        <dbReference type="ARBA" id="ARBA00022989"/>
    </source>
</evidence>
<comment type="similarity">
    <text evidence="2 11">Belongs to the fatty acid desaturase type 1 family.</text>
</comment>
<dbReference type="PANTHER" id="PTHR11351:SF26">
    <property type="entry name" value="FATTY ACID DESATURASE DOMAIN-CONTAINING PROTEIN"/>
    <property type="match status" value="1"/>
</dbReference>
<evidence type="ECO:0000256" key="5">
    <source>
        <dbReference type="ARBA" id="ARBA00022832"/>
    </source>
</evidence>
<evidence type="ECO:0000256" key="1">
    <source>
        <dbReference type="ARBA" id="ARBA00004141"/>
    </source>
</evidence>
<keyword evidence="3 11" id="KW-0444">Lipid biosynthesis</keyword>